<feature type="region of interest" description="Disordered" evidence="1">
    <location>
        <begin position="1"/>
        <end position="54"/>
    </location>
</feature>
<protein>
    <submittedName>
        <fullName evidence="2">Uncharacterized protein</fullName>
    </submittedName>
</protein>
<dbReference type="AlphaFoldDB" id="A0A5B7IU14"/>
<comment type="caution">
    <text evidence="2">The sequence shown here is derived from an EMBL/GenBank/DDBJ whole genome shotgun (WGS) entry which is preliminary data.</text>
</comment>
<keyword evidence="3" id="KW-1185">Reference proteome</keyword>
<feature type="compositionally biased region" description="Basic and acidic residues" evidence="1">
    <location>
        <begin position="42"/>
        <end position="54"/>
    </location>
</feature>
<feature type="compositionally biased region" description="Pro residues" evidence="1">
    <location>
        <begin position="1"/>
        <end position="15"/>
    </location>
</feature>
<evidence type="ECO:0000313" key="2">
    <source>
        <dbReference type="EMBL" id="MPC85146.1"/>
    </source>
</evidence>
<sequence>MPCPPLHTPPRPCLPSTPRQRADTWVLCHAQRRRRRRRRKRNGWERISGRKMME</sequence>
<name>A0A5B7IU14_PORTR</name>
<gene>
    <name evidence="2" type="ORF">E2C01_079908</name>
</gene>
<feature type="compositionally biased region" description="Basic residues" evidence="1">
    <location>
        <begin position="30"/>
        <end position="41"/>
    </location>
</feature>
<accession>A0A5B7IU14</accession>
<dbReference type="Proteomes" id="UP000324222">
    <property type="component" value="Unassembled WGS sequence"/>
</dbReference>
<organism evidence="2 3">
    <name type="scientific">Portunus trituberculatus</name>
    <name type="common">Swimming crab</name>
    <name type="synonym">Neptunus trituberculatus</name>
    <dbReference type="NCBI Taxonomy" id="210409"/>
    <lineage>
        <taxon>Eukaryota</taxon>
        <taxon>Metazoa</taxon>
        <taxon>Ecdysozoa</taxon>
        <taxon>Arthropoda</taxon>
        <taxon>Crustacea</taxon>
        <taxon>Multicrustacea</taxon>
        <taxon>Malacostraca</taxon>
        <taxon>Eumalacostraca</taxon>
        <taxon>Eucarida</taxon>
        <taxon>Decapoda</taxon>
        <taxon>Pleocyemata</taxon>
        <taxon>Brachyura</taxon>
        <taxon>Eubrachyura</taxon>
        <taxon>Portunoidea</taxon>
        <taxon>Portunidae</taxon>
        <taxon>Portuninae</taxon>
        <taxon>Portunus</taxon>
    </lineage>
</organism>
<proteinExistence type="predicted"/>
<reference evidence="2 3" key="1">
    <citation type="submission" date="2019-05" db="EMBL/GenBank/DDBJ databases">
        <title>Another draft genome of Portunus trituberculatus and its Hox gene families provides insights of decapod evolution.</title>
        <authorList>
            <person name="Jeong J.-H."/>
            <person name="Song I."/>
            <person name="Kim S."/>
            <person name="Choi T."/>
            <person name="Kim D."/>
            <person name="Ryu S."/>
            <person name="Kim W."/>
        </authorList>
    </citation>
    <scope>NUCLEOTIDE SEQUENCE [LARGE SCALE GENOMIC DNA]</scope>
    <source>
        <tissue evidence="2">Muscle</tissue>
    </source>
</reference>
<evidence type="ECO:0000313" key="3">
    <source>
        <dbReference type="Proteomes" id="UP000324222"/>
    </source>
</evidence>
<evidence type="ECO:0000256" key="1">
    <source>
        <dbReference type="SAM" id="MobiDB-lite"/>
    </source>
</evidence>
<dbReference type="EMBL" id="VSRR010067480">
    <property type="protein sequence ID" value="MPC85146.1"/>
    <property type="molecule type" value="Genomic_DNA"/>
</dbReference>